<dbReference type="GO" id="GO:0003676">
    <property type="term" value="F:nucleic acid binding"/>
    <property type="evidence" value="ECO:0007669"/>
    <property type="project" value="InterPro"/>
</dbReference>
<protein>
    <recommendedName>
        <fullName evidence="3">Transposase Tc1-like domain-containing protein</fullName>
    </recommendedName>
</protein>
<dbReference type="PANTHER" id="PTHR47169">
    <property type="entry name" value="OS01G0541250 PROTEIN"/>
    <property type="match status" value="1"/>
</dbReference>
<organism evidence="1 2">
    <name type="scientific">Aphanomyces astaci</name>
    <name type="common">Crayfish plague agent</name>
    <dbReference type="NCBI Taxonomy" id="112090"/>
    <lineage>
        <taxon>Eukaryota</taxon>
        <taxon>Sar</taxon>
        <taxon>Stramenopiles</taxon>
        <taxon>Oomycota</taxon>
        <taxon>Saprolegniomycetes</taxon>
        <taxon>Saprolegniales</taxon>
        <taxon>Verrucalvaceae</taxon>
        <taxon>Aphanomyces</taxon>
    </lineage>
</organism>
<dbReference type="PANTHER" id="PTHR47169:SF2">
    <property type="entry name" value="OS01G0541250 PROTEIN"/>
    <property type="match status" value="1"/>
</dbReference>
<dbReference type="AlphaFoldDB" id="A0A6A4Z2B2"/>
<gene>
    <name evidence="1" type="ORF">AaE_015410</name>
</gene>
<proteinExistence type="predicted"/>
<dbReference type="VEuPathDB" id="FungiDB:H257_07758"/>
<dbReference type="Gene3D" id="3.30.420.10">
    <property type="entry name" value="Ribonuclease H-like superfamily/Ribonuclease H"/>
    <property type="match status" value="1"/>
</dbReference>
<sequence>MSDSRIILRLSEQMPSMSIKSAMGAKNLSNSDRTAVLQHLLTLVNGKSILPHGAFAAVAANFGVARSTVRLIWKRAAVNLNDKLRPCSDVSSRIKGHCGRNLKHESVASRLQALPKAKRTTFRSIAAALNMPRSTLHAYYKRGIFVKYSSSVRPALTDSNKIVRVKWALDFVHALNENEYVFSDMMDYVHVDEKWFFATTVKRTYYLAPGEEPPHRTCKSKKFITKVMFLSAVARPRWDSAKGELFDGKLGTWHFTTKVPAARGSRNRPAGTLVTSPVSVTRSVYKAMLLDHVIPAIKRKWPSTESKKITIQQDNARPHIPPRDHDIVAACTSDGWAMEVKYQPPNSPDMNILDLGFFRAIQSLQVKNHSRCIDDIVSATEQAWIDVESATLNANFLTLQCCLQEVVRMGGNNNYKIPHMKKAALAARGMLPQVVPVESDVIESGLNLLAVTDVDSKIEELAEETALAIELSEFCTQLEGLDVQDDADDDAIDILQILGLNIV</sequence>
<accession>A0A6A4Z2B2</accession>
<evidence type="ECO:0000313" key="1">
    <source>
        <dbReference type="EMBL" id="KAF0703355.1"/>
    </source>
</evidence>
<evidence type="ECO:0000313" key="2">
    <source>
        <dbReference type="Proteomes" id="UP000469452"/>
    </source>
</evidence>
<dbReference type="Proteomes" id="UP000469452">
    <property type="component" value="Unassembled WGS sequence"/>
</dbReference>
<reference evidence="1 2" key="1">
    <citation type="submission" date="2019-06" db="EMBL/GenBank/DDBJ databases">
        <title>Genomics analysis of Aphanomyces spp. identifies a new class of oomycete effector associated with host adaptation.</title>
        <authorList>
            <person name="Gaulin E."/>
        </authorList>
    </citation>
    <scope>NUCLEOTIDE SEQUENCE [LARGE SCALE GENOMIC DNA]</scope>
    <source>
        <strain evidence="1 2">E</strain>
    </source>
</reference>
<evidence type="ECO:0008006" key="3">
    <source>
        <dbReference type="Google" id="ProtNLM"/>
    </source>
</evidence>
<dbReference type="InterPro" id="IPR036397">
    <property type="entry name" value="RNaseH_sf"/>
</dbReference>
<name>A0A6A4Z2B2_APHAT</name>
<dbReference type="EMBL" id="VJMI01020790">
    <property type="protein sequence ID" value="KAF0703355.1"/>
    <property type="molecule type" value="Genomic_DNA"/>
</dbReference>
<comment type="caution">
    <text evidence="1">The sequence shown here is derived from an EMBL/GenBank/DDBJ whole genome shotgun (WGS) entry which is preliminary data.</text>
</comment>